<evidence type="ECO:0000256" key="1">
    <source>
        <dbReference type="SAM" id="MobiDB-lite"/>
    </source>
</evidence>
<protein>
    <recommendedName>
        <fullName evidence="4">DNA helicase DnaB-like N-terminal domain-containing protein</fullName>
    </recommendedName>
</protein>
<comment type="caution">
    <text evidence="2">The sequence shown here is derived from an EMBL/GenBank/DDBJ whole genome shotgun (WGS) entry which is preliminary data.</text>
</comment>
<feature type="compositionally biased region" description="Basic residues" evidence="1">
    <location>
        <begin position="504"/>
        <end position="525"/>
    </location>
</feature>
<evidence type="ECO:0000313" key="2">
    <source>
        <dbReference type="EMBL" id="PQO43274.1"/>
    </source>
</evidence>
<evidence type="ECO:0008006" key="4">
    <source>
        <dbReference type="Google" id="ProtNLM"/>
    </source>
</evidence>
<dbReference type="Proteomes" id="UP000237819">
    <property type="component" value="Unassembled WGS sequence"/>
</dbReference>
<accession>A0A2S8GGY4</accession>
<dbReference type="EMBL" id="PUHZ01000024">
    <property type="protein sequence ID" value="PQO43274.1"/>
    <property type="molecule type" value="Genomic_DNA"/>
</dbReference>
<reference evidence="2 3" key="1">
    <citation type="submission" date="2018-02" db="EMBL/GenBank/DDBJ databases">
        <title>Comparative genomes isolates from brazilian mangrove.</title>
        <authorList>
            <person name="Araujo J.E."/>
            <person name="Taketani R.G."/>
            <person name="Silva M.C.P."/>
            <person name="Loureco M.V."/>
            <person name="Andreote F.D."/>
        </authorList>
    </citation>
    <scope>NUCLEOTIDE SEQUENCE [LARGE SCALE GENOMIC DNA]</scope>
    <source>
        <strain evidence="2 3">Nap-Phe MGV</strain>
    </source>
</reference>
<proteinExistence type="predicted"/>
<feature type="region of interest" description="Disordered" evidence="1">
    <location>
        <begin position="474"/>
        <end position="525"/>
    </location>
</feature>
<evidence type="ECO:0000313" key="3">
    <source>
        <dbReference type="Proteomes" id="UP000237819"/>
    </source>
</evidence>
<feature type="compositionally biased region" description="Low complexity" evidence="1">
    <location>
        <begin position="492"/>
        <end position="501"/>
    </location>
</feature>
<dbReference type="Gene3D" id="3.40.50.300">
    <property type="entry name" value="P-loop containing nucleotide triphosphate hydrolases"/>
    <property type="match status" value="1"/>
</dbReference>
<dbReference type="Pfam" id="PF13481">
    <property type="entry name" value="AAA_25"/>
    <property type="match status" value="1"/>
</dbReference>
<organism evidence="2 3">
    <name type="scientific">Blastopirellula marina</name>
    <dbReference type="NCBI Taxonomy" id="124"/>
    <lineage>
        <taxon>Bacteria</taxon>
        <taxon>Pseudomonadati</taxon>
        <taxon>Planctomycetota</taxon>
        <taxon>Planctomycetia</taxon>
        <taxon>Pirellulales</taxon>
        <taxon>Pirellulaceae</taxon>
        <taxon>Blastopirellula</taxon>
    </lineage>
</organism>
<gene>
    <name evidence="2" type="ORF">C5Y93_26640</name>
</gene>
<dbReference type="InterPro" id="IPR027417">
    <property type="entry name" value="P-loop_NTPase"/>
</dbReference>
<name>A0A2S8GGY4_9BACT</name>
<sequence length="525" mass="58257">MLMSTKQSPAEQVESQWLACVLAKPKLLTKHALPLNAFQSQVNFDVYSAIWHLHKAGSHVEDLSLIIAWLIQQGHDDRQATQMVCRLMRTNRDLAQFAEYTTELNCRLADRNVVALNERIEKQTGGELVRLDAAAVPFRQVAWTELLEADQPTEWLLPGMLARHAPGVILGPGKSLKTSLAVDLCGALASGGKFLGQYQATRSFRVGLVSGVDDRQALLDLTRRWSAAAQTDPQRLADNWIWALSLADLADPANREQLSSWIRQHRLEVVLIEPEELLPPLTPRKRLQLLQQIIQACRQAGATPILCCPTRKSLPAREMTFADLEAAGCQPLARQWLLVNRRAAYEPGSGQHQLWLTFGGDAGHEGVIGVDIDEGRLTDPGGKRWQVALRSADQLRREAERRQAEQVLQTRCAKIRRALGDLPPSEASKSQVRARAGMNSPRFAAAWDQLVAAGEIAPVPDSAAQFQSSVPRFRLISPPPAKNNLPRVPKIPSASPASASSRQARPHRKIRSRVSAKRSNRNRRK</sequence>
<dbReference type="AlphaFoldDB" id="A0A2S8GGY4"/>
<dbReference type="SUPFAM" id="SSF52540">
    <property type="entry name" value="P-loop containing nucleoside triphosphate hydrolases"/>
    <property type="match status" value="1"/>
</dbReference>